<dbReference type="Pfam" id="PF01764">
    <property type="entry name" value="Lipase_3"/>
    <property type="match status" value="1"/>
</dbReference>
<evidence type="ECO:0000256" key="5">
    <source>
        <dbReference type="SAM" id="SignalP"/>
    </source>
</evidence>
<dbReference type="Gene3D" id="3.40.50.1820">
    <property type="entry name" value="alpha/beta hydrolase"/>
    <property type="match status" value="1"/>
</dbReference>
<evidence type="ECO:0000256" key="4">
    <source>
        <dbReference type="ARBA" id="ARBA00048461"/>
    </source>
</evidence>
<dbReference type="Proteomes" id="UP001498398">
    <property type="component" value="Unassembled WGS sequence"/>
</dbReference>
<dbReference type="PANTHER" id="PTHR45856:SF25">
    <property type="entry name" value="FUNGAL LIPASE-LIKE DOMAIN-CONTAINING PROTEIN"/>
    <property type="match status" value="1"/>
</dbReference>
<evidence type="ECO:0000256" key="3">
    <source>
        <dbReference type="ARBA" id="ARBA00047591"/>
    </source>
</evidence>
<evidence type="ECO:0000313" key="8">
    <source>
        <dbReference type="Proteomes" id="UP001498398"/>
    </source>
</evidence>
<dbReference type="CDD" id="cd00519">
    <property type="entry name" value="Lipase_3"/>
    <property type="match status" value="1"/>
</dbReference>
<evidence type="ECO:0000313" key="7">
    <source>
        <dbReference type="EMBL" id="KAK7437371.1"/>
    </source>
</evidence>
<sequence>MSPSRFPSRFLSLIALFNYVLPQSNASPTPASAVQHVHVPRSAQPASVDDIVDTLLVGNGSSNPEMESQMKDKASSVTVLSQSEISAFAPFTHYASTAYCDPTTTINWSCGANCDANPSFEPIASGGNGGTEQFWYVGYDPTLDTVIVAHQGTDTSMLAAVATDANFLFSPLSLEPDLFPGISPTVLVHSGFRISHKNSAAEILNATQTAMEQFDTTHVTVVGHSLGAALALLEMVYLPLHLPETTTFDMYGYGMPRVGNKAFADYVDANVIGHVRRVNNKKDIVPVIPLRLMGFRHPSGEKHITESGEWVACSGQENTDAQCTLGTVPTIFNGDAGDHSGPYDGIEMGC</sequence>
<dbReference type="SUPFAM" id="SSF53474">
    <property type="entry name" value="alpha/beta-Hydrolases"/>
    <property type="match status" value="1"/>
</dbReference>
<dbReference type="InterPro" id="IPR029058">
    <property type="entry name" value="AB_hydrolase_fold"/>
</dbReference>
<dbReference type="EMBL" id="JBANRG010000086">
    <property type="protein sequence ID" value="KAK7437371.1"/>
    <property type="molecule type" value="Genomic_DNA"/>
</dbReference>
<evidence type="ECO:0000259" key="6">
    <source>
        <dbReference type="Pfam" id="PF01764"/>
    </source>
</evidence>
<name>A0ABR1IT18_9AGAR</name>
<keyword evidence="1" id="KW-1015">Disulfide bond</keyword>
<dbReference type="PANTHER" id="PTHR45856">
    <property type="entry name" value="ALPHA/BETA-HYDROLASES SUPERFAMILY PROTEIN"/>
    <property type="match status" value="1"/>
</dbReference>
<gene>
    <name evidence="7" type="ORF">VKT23_018616</name>
</gene>
<comment type="catalytic activity">
    <reaction evidence="3">
        <text>a diacylglycerol + H2O = a monoacylglycerol + a fatty acid + H(+)</text>
        <dbReference type="Rhea" id="RHEA:32731"/>
        <dbReference type="ChEBI" id="CHEBI:15377"/>
        <dbReference type="ChEBI" id="CHEBI:15378"/>
        <dbReference type="ChEBI" id="CHEBI:17408"/>
        <dbReference type="ChEBI" id="CHEBI:18035"/>
        <dbReference type="ChEBI" id="CHEBI:28868"/>
    </reaction>
</comment>
<feature type="chain" id="PRO_5047167669" description="Fungal lipase-type domain-containing protein" evidence="5">
    <location>
        <begin position="27"/>
        <end position="350"/>
    </location>
</feature>
<accession>A0ABR1IT18</accession>
<proteinExistence type="inferred from homology"/>
<dbReference type="InterPro" id="IPR051218">
    <property type="entry name" value="Sec_MonoDiacylglyc_Lipase"/>
</dbReference>
<organism evidence="7 8">
    <name type="scientific">Marasmiellus scandens</name>
    <dbReference type="NCBI Taxonomy" id="2682957"/>
    <lineage>
        <taxon>Eukaryota</taxon>
        <taxon>Fungi</taxon>
        <taxon>Dikarya</taxon>
        <taxon>Basidiomycota</taxon>
        <taxon>Agaricomycotina</taxon>
        <taxon>Agaricomycetes</taxon>
        <taxon>Agaricomycetidae</taxon>
        <taxon>Agaricales</taxon>
        <taxon>Marasmiineae</taxon>
        <taxon>Omphalotaceae</taxon>
        <taxon>Marasmiellus</taxon>
    </lineage>
</organism>
<keyword evidence="8" id="KW-1185">Reference proteome</keyword>
<keyword evidence="5" id="KW-0732">Signal</keyword>
<dbReference type="InterPro" id="IPR002921">
    <property type="entry name" value="Fungal_lipase-type"/>
</dbReference>
<evidence type="ECO:0000256" key="1">
    <source>
        <dbReference type="ARBA" id="ARBA00023157"/>
    </source>
</evidence>
<evidence type="ECO:0000256" key="2">
    <source>
        <dbReference type="ARBA" id="ARBA00043996"/>
    </source>
</evidence>
<feature type="signal peptide" evidence="5">
    <location>
        <begin position="1"/>
        <end position="26"/>
    </location>
</feature>
<comment type="similarity">
    <text evidence="2">Belongs to the AB hydrolase superfamily. Lipase family. Class 3 subfamily.</text>
</comment>
<comment type="caution">
    <text evidence="7">The sequence shown here is derived from an EMBL/GenBank/DDBJ whole genome shotgun (WGS) entry which is preliminary data.</text>
</comment>
<reference evidence="7 8" key="1">
    <citation type="submission" date="2024-01" db="EMBL/GenBank/DDBJ databases">
        <title>A draft genome for the cacao thread blight pathogen Marasmiellus scandens.</title>
        <authorList>
            <person name="Baruah I.K."/>
            <person name="Leung J."/>
            <person name="Bukari Y."/>
            <person name="Amoako-Attah I."/>
            <person name="Meinhardt L.W."/>
            <person name="Bailey B.A."/>
            <person name="Cohen S.P."/>
        </authorList>
    </citation>
    <scope>NUCLEOTIDE SEQUENCE [LARGE SCALE GENOMIC DNA]</scope>
    <source>
        <strain evidence="7 8">GH-19</strain>
    </source>
</reference>
<feature type="domain" description="Fungal lipase-type" evidence="6">
    <location>
        <begin position="148"/>
        <end position="291"/>
    </location>
</feature>
<protein>
    <recommendedName>
        <fullName evidence="6">Fungal lipase-type domain-containing protein</fullName>
    </recommendedName>
</protein>
<comment type="catalytic activity">
    <reaction evidence="4">
        <text>a monoacylglycerol + H2O = glycerol + a fatty acid + H(+)</text>
        <dbReference type="Rhea" id="RHEA:15245"/>
        <dbReference type="ChEBI" id="CHEBI:15377"/>
        <dbReference type="ChEBI" id="CHEBI:15378"/>
        <dbReference type="ChEBI" id="CHEBI:17408"/>
        <dbReference type="ChEBI" id="CHEBI:17754"/>
        <dbReference type="ChEBI" id="CHEBI:28868"/>
    </reaction>
</comment>